<reference evidence="3" key="1">
    <citation type="submission" date="2016-10" db="EMBL/GenBank/DDBJ databases">
        <authorList>
            <person name="Varghese N."/>
            <person name="Submissions S."/>
        </authorList>
    </citation>
    <scope>NUCLEOTIDE SEQUENCE [LARGE SCALE GENOMIC DNA]</scope>
    <source>
        <strain evidence="3">CGMCC 1.8946</strain>
    </source>
</reference>
<gene>
    <name evidence="2" type="ORF">SAMN04487970_10932</name>
</gene>
<dbReference type="EMBL" id="FMTT01000093">
    <property type="protein sequence ID" value="SCW87459.1"/>
    <property type="molecule type" value="Genomic_DNA"/>
</dbReference>
<dbReference type="OrthoDB" id="9807542at2"/>
<dbReference type="Gene3D" id="3.10.400.10">
    <property type="entry name" value="Sulfate adenylyltransferase"/>
    <property type="match status" value="1"/>
</dbReference>
<dbReference type="Proteomes" id="UP000198601">
    <property type="component" value="Unassembled WGS sequence"/>
</dbReference>
<organism evidence="2 3">
    <name type="scientific">Paenibacillus tianmuensis</name>
    <dbReference type="NCBI Taxonomy" id="624147"/>
    <lineage>
        <taxon>Bacteria</taxon>
        <taxon>Bacillati</taxon>
        <taxon>Bacillota</taxon>
        <taxon>Bacilli</taxon>
        <taxon>Bacillales</taxon>
        <taxon>Paenibacillaceae</taxon>
        <taxon>Paenibacillus</taxon>
    </lineage>
</organism>
<evidence type="ECO:0000259" key="1">
    <source>
        <dbReference type="SMART" id="SM01022"/>
    </source>
</evidence>
<proteinExistence type="predicted"/>
<accession>A0A1G4U3R8</accession>
<dbReference type="RefSeq" id="WP_090677445.1">
    <property type="nucleotide sequence ID" value="NZ_FMTT01000093.1"/>
</dbReference>
<evidence type="ECO:0000313" key="2">
    <source>
        <dbReference type="EMBL" id="SCW87459.1"/>
    </source>
</evidence>
<dbReference type="CDD" id="cd06553">
    <property type="entry name" value="ASCH_Ef3133_like"/>
    <property type="match status" value="1"/>
</dbReference>
<name>A0A1G4U3R8_9BACL</name>
<dbReference type="InterPro" id="IPR007374">
    <property type="entry name" value="ASCH_domain"/>
</dbReference>
<dbReference type="SMART" id="SM01022">
    <property type="entry name" value="ASCH"/>
    <property type="match status" value="1"/>
</dbReference>
<dbReference type="InterPro" id="IPR009326">
    <property type="entry name" value="DUF984"/>
</dbReference>
<dbReference type="PIRSF" id="PIRSF021320">
    <property type="entry name" value="DUF984"/>
    <property type="match status" value="1"/>
</dbReference>
<dbReference type="PANTHER" id="PTHR39203">
    <property type="entry name" value="CYTOPLASMIC PROTEIN-RELATED"/>
    <property type="match status" value="1"/>
</dbReference>
<protein>
    <submittedName>
        <fullName evidence="2">Uncharacterized protein YhfF</fullName>
    </submittedName>
</protein>
<feature type="domain" description="ASCH" evidence="1">
    <location>
        <begin position="27"/>
        <end position="151"/>
    </location>
</feature>
<dbReference type="Pfam" id="PF04266">
    <property type="entry name" value="ASCH"/>
    <property type="match status" value="1"/>
</dbReference>
<dbReference type="AlphaFoldDB" id="A0A1G4U3R8"/>
<dbReference type="PANTHER" id="PTHR39203:SF1">
    <property type="entry name" value="CYTOPLASMIC PROTEIN"/>
    <property type="match status" value="1"/>
</dbReference>
<dbReference type="SUPFAM" id="SSF88697">
    <property type="entry name" value="PUA domain-like"/>
    <property type="match status" value="1"/>
</dbReference>
<evidence type="ECO:0000313" key="3">
    <source>
        <dbReference type="Proteomes" id="UP000198601"/>
    </source>
</evidence>
<keyword evidence="3" id="KW-1185">Reference proteome</keyword>
<sequence>MTTNAIGQYWQSYAQKENLNIEVPAAWMFGDGSKEMGDELAKLVVDGKKTATCAAHCVYEFENEELPKQGQYDIVLDGSNQPVAIIQYTNVELLKMNEVTADFAKNEGEGDLSYTYWYEVHVKFFTWELGLHNLTFSDDLMLVCQTFRVVDIFHQF</sequence>
<dbReference type="InterPro" id="IPR015947">
    <property type="entry name" value="PUA-like_sf"/>
</dbReference>